<feature type="chain" id="PRO_5040166481" evidence="1">
    <location>
        <begin position="19"/>
        <end position="299"/>
    </location>
</feature>
<feature type="signal peptide" evidence="1">
    <location>
        <begin position="1"/>
        <end position="18"/>
    </location>
</feature>
<reference evidence="2" key="1">
    <citation type="journal article" date="2020" name="Fungal Divers.">
        <title>Resolving the Mortierellaceae phylogeny through synthesis of multi-gene phylogenetics and phylogenomics.</title>
        <authorList>
            <person name="Vandepol N."/>
            <person name="Liber J."/>
            <person name="Desiro A."/>
            <person name="Na H."/>
            <person name="Kennedy M."/>
            <person name="Barry K."/>
            <person name="Grigoriev I.V."/>
            <person name="Miller A.N."/>
            <person name="O'Donnell K."/>
            <person name="Stajich J.E."/>
            <person name="Bonito G."/>
        </authorList>
    </citation>
    <scope>NUCLEOTIDE SEQUENCE</scope>
    <source>
        <strain evidence="2">REB-010B</strain>
    </source>
</reference>
<name>A0A9P6UYP4_9FUNG</name>
<sequence>MLLIKSILLLCSVATALAQTEYDALVSTAVFVGKDTTVSSAAAVEIFNQPKNHPAALASILYKLADDSRLRPYHKDVLTDSSAYHQFLDKVESFPGFKESRHVYTRFDLEDVDLYSFGYRVSGKYIPNIMPANRAALNFQRLIPQQLESPAPRNWLLNQIIVRSDGHGEEIQFEVAYIQMMLTREATGATKIDTQSLRLEQVVYTVDSNWLIKNAEELSQDYYEIVQIDKFVELLSTNQRHLRSGGNDDTKGGKSTSDLEAWIRDINDTEITRTAAVVEEIKTSTQRRLYPISQLRMGA</sequence>
<gene>
    <name evidence="2" type="ORF">BGZ99_006258</name>
</gene>
<proteinExistence type="predicted"/>
<evidence type="ECO:0000313" key="3">
    <source>
        <dbReference type="Proteomes" id="UP000738325"/>
    </source>
</evidence>
<dbReference type="AlphaFoldDB" id="A0A9P6UYP4"/>
<evidence type="ECO:0000256" key="1">
    <source>
        <dbReference type="SAM" id="SignalP"/>
    </source>
</evidence>
<protein>
    <submittedName>
        <fullName evidence="2">Uncharacterized protein</fullName>
    </submittedName>
</protein>
<dbReference type="EMBL" id="JAAAIP010000042">
    <property type="protein sequence ID" value="KAG0328085.1"/>
    <property type="molecule type" value="Genomic_DNA"/>
</dbReference>
<dbReference type="Proteomes" id="UP000738325">
    <property type="component" value="Unassembled WGS sequence"/>
</dbReference>
<comment type="caution">
    <text evidence="2">The sequence shown here is derived from an EMBL/GenBank/DDBJ whole genome shotgun (WGS) entry which is preliminary data.</text>
</comment>
<dbReference type="OrthoDB" id="2441166at2759"/>
<accession>A0A9P6UYP4</accession>
<keyword evidence="3" id="KW-1185">Reference proteome</keyword>
<organism evidence="2 3">
    <name type="scientific">Dissophora globulifera</name>
    <dbReference type="NCBI Taxonomy" id="979702"/>
    <lineage>
        <taxon>Eukaryota</taxon>
        <taxon>Fungi</taxon>
        <taxon>Fungi incertae sedis</taxon>
        <taxon>Mucoromycota</taxon>
        <taxon>Mortierellomycotina</taxon>
        <taxon>Mortierellomycetes</taxon>
        <taxon>Mortierellales</taxon>
        <taxon>Mortierellaceae</taxon>
        <taxon>Dissophora</taxon>
    </lineage>
</organism>
<keyword evidence="1" id="KW-0732">Signal</keyword>
<evidence type="ECO:0000313" key="2">
    <source>
        <dbReference type="EMBL" id="KAG0328085.1"/>
    </source>
</evidence>